<protein>
    <submittedName>
        <fullName evidence="3">Uncharacterized protein</fullName>
    </submittedName>
</protein>
<proteinExistence type="predicted"/>
<keyword evidence="2" id="KW-0472">Membrane</keyword>
<keyword evidence="2" id="KW-0812">Transmembrane</keyword>
<gene>
    <name evidence="3" type="ORF">NCTC13067_00580</name>
</gene>
<organism evidence="3 4">
    <name type="scientific">Prevotella denticola</name>
    <dbReference type="NCBI Taxonomy" id="28129"/>
    <lineage>
        <taxon>Bacteria</taxon>
        <taxon>Pseudomonadati</taxon>
        <taxon>Bacteroidota</taxon>
        <taxon>Bacteroidia</taxon>
        <taxon>Bacteroidales</taxon>
        <taxon>Prevotellaceae</taxon>
        <taxon>Prevotella</taxon>
    </lineage>
</organism>
<evidence type="ECO:0000256" key="1">
    <source>
        <dbReference type="SAM" id="MobiDB-lite"/>
    </source>
</evidence>
<reference evidence="3 4" key="1">
    <citation type="submission" date="2018-06" db="EMBL/GenBank/DDBJ databases">
        <authorList>
            <consortium name="Pathogen Informatics"/>
            <person name="Doyle S."/>
        </authorList>
    </citation>
    <scope>NUCLEOTIDE SEQUENCE [LARGE SCALE GENOMIC DNA]</scope>
    <source>
        <strain evidence="3 4">NCTC13067</strain>
    </source>
</reference>
<dbReference type="AlphaFoldDB" id="A0A379E2J2"/>
<feature type="compositionally biased region" description="Basic and acidic residues" evidence="1">
    <location>
        <begin position="38"/>
        <end position="48"/>
    </location>
</feature>
<dbReference type="EMBL" id="UGTM01000001">
    <property type="protein sequence ID" value="SUB86926.1"/>
    <property type="molecule type" value="Genomic_DNA"/>
</dbReference>
<feature type="compositionally biased region" description="Basic residues" evidence="1">
    <location>
        <begin position="53"/>
        <end position="63"/>
    </location>
</feature>
<evidence type="ECO:0000313" key="4">
    <source>
        <dbReference type="Proteomes" id="UP000255469"/>
    </source>
</evidence>
<keyword evidence="2" id="KW-1133">Transmembrane helix</keyword>
<sequence>MLPRNNKKHGCTWRISVLFCNFAASKVNLHTERKADISTNRNHSDAKKMTTTQHHHHRSHHRSGFYDNASSRNARRRKKLNKMMKIVMTFFALAIVGLVCWLYSN</sequence>
<evidence type="ECO:0000256" key="2">
    <source>
        <dbReference type="SAM" id="Phobius"/>
    </source>
</evidence>
<accession>A0A379E2J2</accession>
<feature type="region of interest" description="Disordered" evidence="1">
    <location>
        <begin position="38"/>
        <end position="73"/>
    </location>
</feature>
<dbReference type="Proteomes" id="UP000255469">
    <property type="component" value="Unassembled WGS sequence"/>
</dbReference>
<feature type="transmembrane region" description="Helical" evidence="2">
    <location>
        <begin position="86"/>
        <end position="104"/>
    </location>
</feature>
<evidence type="ECO:0000313" key="3">
    <source>
        <dbReference type="EMBL" id="SUB86926.1"/>
    </source>
</evidence>
<name>A0A379E2J2_9BACT</name>